<proteinExistence type="predicted"/>
<dbReference type="AlphaFoldDB" id="A0A850QSC9"/>
<dbReference type="Proteomes" id="UP000533429">
    <property type="component" value="Unassembled WGS sequence"/>
</dbReference>
<gene>
    <name evidence="12" type="ORF">HWA77_03590</name>
</gene>
<dbReference type="Gene3D" id="3.20.20.450">
    <property type="entry name" value="EAL domain"/>
    <property type="match status" value="1"/>
</dbReference>
<evidence type="ECO:0000256" key="7">
    <source>
        <dbReference type="ARBA" id="ARBA00022989"/>
    </source>
</evidence>
<keyword evidence="3" id="KW-1003">Cell membrane</keyword>
<evidence type="ECO:0000256" key="4">
    <source>
        <dbReference type="ARBA" id="ARBA00022636"/>
    </source>
</evidence>
<dbReference type="EC" id="3.1.4.52" evidence="2"/>
<evidence type="ECO:0000256" key="3">
    <source>
        <dbReference type="ARBA" id="ARBA00022475"/>
    </source>
</evidence>
<keyword evidence="4" id="KW-0973">c-di-GMP</keyword>
<evidence type="ECO:0000256" key="8">
    <source>
        <dbReference type="ARBA" id="ARBA00023136"/>
    </source>
</evidence>
<feature type="transmembrane region" description="Helical" evidence="10">
    <location>
        <begin position="14"/>
        <end position="34"/>
    </location>
</feature>
<evidence type="ECO:0000256" key="1">
    <source>
        <dbReference type="ARBA" id="ARBA00004651"/>
    </source>
</evidence>
<evidence type="ECO:0000256" key="9">
    <source>
        <dbReference type="ARBA" id="ARBA00034290"/>
    </source>
</evidence>
<dbReference type="CDD" id="cd01948">
    <property type="entry name" value="EAL"/>
    <property type="match status" value="1"/>
</dbReference>
<evidence type="ECO:0000256" key="5">
    <source>
        <dbReference type="ARBA" id="ARBA00022692"/>
    </source>
</evidence>
<dbReference type="PROSITE" id="PS51257">
    <property type="entry name" value="PROKAR_LIPOPROTEIN"/>
    <property type="match status" value="1"/>
</dbReference>
<dbReference type="EMBL" id="JABXOR010000226">
    <property type="protein sequence ID" value="NVO99287.1"/>
    <property type="molecule type" value="Genomic_DNA"/>
</dbReference>
<dbReference type="RefSeq" id="WP_106340205.1">
    <property type="nucleotide sequence ID" value="NZ_PVXI01000093.1"/>
</dbReference>
<keyword evidence="7 10" id="KW-1133">Transmembrane helix</keyword>
<dbReference type="SUPFAM" id="SSF141868">
    <property type="entry name" value="EAL domain-like"/>
    <property type="match status" value="1"/>
</dbReference>
<dbReference type="InterPro" id="IPR001633">
    <property type="entry name" value="EAL_dom"/>
</dbReference>
<evidence type="ECO:0000256" key="6">
    <source>
        <dbReference type="ARBA" id="ARBA00022801"/>
    </source>
</evidence>
<dbReference type="PANTHER" id="PTHR33121">
    <property type="entry name" value="CYCLIC DI-GMP PHOSPHODIESTERASE PDEF"/>
    <property type="match status" value="1"/>
</dbReference>
<dbReference type="GO" id="GO:0071111">
    <property type="term" value="F:cyclic-guanylate-specific phosphodiesterase activity"/>
    <property type="evidence" value="ECO:0007669"/>
    <property type="project" value="UniProtKB-EC"/>
</dbReference>
<dbReference type="GO" id="GO:0005886">
    <property type="term" value="C:plasma membrane"/>
    <property type="evidence" value="ECO:0007669"/>
    <property type="project" value="UniProtKB-SubCell"/>
</dbReference>
<sequence>MLKKLPKTFTKKKYVFILFIFMSWFVISACFLLMDYVYKRHKLMNYAQETVQVFNSIFEHANSSIDLAEKIDYLDCDKSLNLLRQIAAVTPYVRSIVILHNNKLVCNSVLGKTDFPVDINLKHKRLAIVDKSYITKKPVLILTKKINENTEIRIGINTYFLSHNLLSGSEDRELYIEIDDTIYNLDGVAKSLDTSDGYIRATSQAYPFSIYVNDSFVLTSLDVKFVLFMLFAGVIVGGYGNRIFSKTDFVKYELENAILNNEIKPYIQPISSSNGNVIGGEVLARWVKGNDRVIPPSVFIPLIEQYDLMESMTNSMLDQLINTPKLLNSNKQLHLSINVTKECLENEMIHIKCEWLAEQCCLILELTESKEFTDPETISLLMSQLREQGVLFALDDYGTGFSTLKYLKQYQFDYLKIDKMFVDNVCNDSVSREIIKNIIALAKKLNINLVAEGVEHQCQVNKLANYGVDYFQGYYFSKPITVDDFIAKYIP</sequence>
<comment type="subcellular location">
    <subcellularLocation>
        <location evidence="1">Cell membrane</location>
        <topology evidence="1">Multi-pass membrane protein</topology>
    </subcellularLocation>
</comment>
<dbReference type="PANTHER" id="PTHR33121:SF56">
    <property type="entry name" value="SIGNALLING PROTEIN WITH EAL AND C2 DOMAINS"/>
    <property type="match status" value="1"/>
</dbReference>
<dbReference type="PROSITE" id="PS50883">
    <property type="entry name" value="EAL"/>
    <property type="match status" value="1"/>
</dbReference>
<dbReference type="Pfam" id="PF00563">
    <property type="entry name" value="EAL"/>
    <property type="match status" value="1"/>
</dbReference>
<evidence type="ECO:0000259" key="11">
    <source>
        <dbReference type="PROSITE" id="PS50883"/>
    </source>
</evidence>
<feature type="domain" description="EAL" evidence="11">
    <location>
        <begin position="247"/>
        <end position="491"/>
    </location>
</feature>
<dbReference type="InterPro" id="IPR035919">
    <property type="entry name" value="EAL_sf"/>
</dbReference>
<dbReference type="InterPro" id="IPR050706">
    <property type="entry name" value="Cyclic-di-GMP_PDE-like"/>
</dbReference>
<reference evidence="12 13" key="1">
    <citation type="submission" date="2020-06" db="EMBL/GenBank/DDBJ databases">
        <title>Photobacterium damselae subsp. damselae comparative genomics.</title>
        <authorList>
            <person name="Osorio C.R."/>
        </authorList>
    </citation>
    <scope>NUCLEOTIDE SEQUENCE [LARGE SCALE GENOMIC DNA]</scope>
    <source>
        <strain evidence="12 13">TW250/03</strain>
    </source>
</reference>
<keyword evidence="8 10" id="KW-0472">Membrane</keyword>
<keyword evidence="5 10" id="KW-0812">Transmembrane</keyword>
<organism evidence="12 13">
    <name type="scientific">Photobacterium damselae subsp. damselae</name>
    <name type="common">Listonella damsela</name>
    <dbReference type="NCBI Taxonomy" id="85581"/>
    <lineage>
        <taxon>Bacteria</taxon>
        <taxon>Pseudomonadati</taxon>
        <taxon>Pseudomonadota</taxon>
        <taxon>Gammaproteobacteria</taxon>
        <taxon>Vibrionales</taxon>
        <taxon>Vibrionaceae</taxon>
        <taxon>Photobacterium</taxon>
    </lineage>
</organism>
<dbReference type="Pfam" id="PF12792">
    <property type="entry name" value="CSS-motif"/>
    <property type="match status" value="1"/>
</dbReference>
<evidence type="ECO:0000256" key="10">
    <source>
        <dbReference type="SAM" id="Phobius"/>
    </source>
</evidence>
<comment type="catalytic activity">
    <reaction evidence="9">
        <text>3',3'-c-di-GMP + H2O = 5'-phosphoguanylyl(3'-&gt;5')guanosine + H(+)</text>
        <dbReference type="Rhea" id="RHEA:24902"/>
        <dbReference type="ChEBI" id="CHEBI:15377"/>
        <dbReference type="ChEBI" id="CHEBI:15378"/>
        <dbReference type="ChEBI" id="CHEBI:58754"/>
        <dbReference type="ChEBI" id="CHEBI:58805"/>
        <dbReference type="EC" id="3.1.4.52"/>
    </reaction>
</comment>
<name>A0A850QSC9_PHODD</name>
<keyword evidence="6" id="KW-0378">Hydrolase</keyword>
<evidence type="ECO:0000313" key="12">
    <source>
        <dbReference type="EMBL" id="NVO99287.1"/>
    </source>
</evidence>
<evidence type="ECO:0000313" key="13">
    <source>
        <dbReference type="Proteomes" id="UP000533429"/>
    </source>
</evidence>
<dbReference type="SMART" id="SM00052">
    <property type="entry name" value="EAL"/>
    <property type="match status" value="1"/>
</dbReference>
<accession>A0A850QSC9</accession>
<evidence type="ECO:0000256" key="2">
    <source>
        <dbReference type="ARBA" id="ARBA00012282"/>
    </source>
</evidence>
<dbReference type="InterPro" id="IPR024744">
    <property type="entry name" value="CSS-motif_dom"/>
</dbReference>
<protein>
    <recommendedName>
        <fullName evidence="2">cyclic-guanylate-specific phosphodiesterase</fullName>
        <ecNumber evidence="2">3.1.4.52</ecNumber>
    </recommendedName>
</protein>
<comment type="caution">
    <text evidence="12">The sequence shown here is derived from an EMBL/GenBank/DDBJ whole genome shotgun (WGS) entry which is preliminary data.</text>
</comment>
<feature type="transmembrane region" description="Helical" evidence="10">
    <location>
        <begin position="225"/>
        <end position="244"/>
    </location>
</feature>